<feature type="compositionally biased region" description="Basic and acidic residues" evidence="1">
    <location>
        <begin position="610"/>
        <end position="633"/>
    </location>
</feature>
<keyword evidence="2" id="KW-1185">Reference proteome</keyword>
<feature type="compositionally biased region" description="Basic and acidic residues" evidence="1">
    <location>
        <begin position="1093"/>
        <end position="1134"/>
    </location>
</feature>
<sequence>MAAVSHFKNQLQFNLNVPPVASNLAMRFQKPEAIVVEKLSSSPPRRPPLLTTATPPIQPASAFKFSVVSEDSLTAAVRLAKRDLKKKKIEEQFYLSSLAHEAKQTEKAQKTQIPKVKVKKSKEYREKVQSRQDDVNEKPLVLREKDAKNKSVKQAKIQTRSKVKKTTDDAVPNIIVHMGKKSLPVSTQSPPTRDTDGYVPMVSPSARHAQEISRLRTELQRYMEQIRKSENRNENVAPHVEKTDDVDEQRRAKREGERASRTSRMLYVLQQQVREIQEELSRIGPEKVKHNKKSRTLHRLAAAHRGAVKAIQAYVNHLPEEETRHGMPKLYQELALLIRQLSLCCAELEVGGESGVPDVVKNILGQAGDLNESIEKELQSSPLSPKARRALRDQSEKQISPVSRQLFPEEAMSARIGPATVARLRQDMRWRDVDDTPDRDRVLRAGIEALERASRNNPARDQRPVNPLVKEVISHERRPWQQSGRGLGEEDITGIGGETWNAPFDIRDRGAGVRAGQTRSVKKSVLLPSKLQTQRIQAQHQAAPILNQAHFAEHTYASRAKVVHSPRQYRDRTGSAHSPRSSSAPASPERHMHRGEYPDYPRPRSLSSDRSPRIGDRSPRLGERRPWLDERSPRPILRNPMTPYREREIRRQLWLDREAARQTRNTEMARHLELDRFRKTRAERQQARELVSEAEAEIRRRLQPLLKQAQEISETHAAEQRLSQQSLRHRLSDKITEQVEVNTDILSDMILSDIIRDTAEELEDIRTNKKMEGQRHSNLESMLHRLEQIESERDEIRRRWTTVDYNDAASREEEIEDVPVLPQHPVPIHVSKSDQEQQRRQAMAFLQPVPQTRRQSSTPERSNLKDLIVFTKKTQDRDAAHRLSQMTWEQKEGSIAPTINKVKLHMPQEQVESIKEYREQFERHLKRVSHQAVGKFDPWKLVEDIADEIVDSCVEGVAQELDNINSEIAGYVFSTEFAAPPVTRPPLVSQEVQVQSKLHPNFQGEKQSAEQDDDLRQERKAKQFKWPNNSTEEGSRNEEYLKQSHTDRSPTSVSTYSHSSKGDSKGKSSHSSLSGKMSMGELDKSAGSHNQSSKKENLEKDESKRSEKSKSEKSGKSKSEKSQSSRSKDVKEVLKSLSGTSSQSKRSEDIKSPLHSSAASPYQDGQTPYEIGSHASYSQDNDHVEEKLENKSKASGRHSAKEKDNYSQTSSAGVQSISEVMEIADNKSDRSEF</sequence>
<gene>
    <name evidence="3 4" type="primary">LOC106174840</name>
</gene>
<feature type="compositionally biased region" description="Basic and acidic residues" evidence="1">
    <location>
        <begin position="1180"/>
        <end position="1192"/>
    </location>
</feature>
<feature type="region of interest" description="Disordered" evidence="1">
    <location>
        <begin position="999"/>
        <end position="1233"/>
    </location>
</feature>
<evidence type="ECO:0000256" key="1">
    <source>
        <dbReference type="SAM" id="MobiDB-lite"/>
    </source>
</evidence>
<feature type="compositionally biased region" description="Polar residues" evidence="1">
    <location>
        <begin position="1154"/>
        <end position="1166"/>
    </location>
</feature>
<feature type="compositionally biased region" description="Basic and acidic residues" evidence="1">
    <location>
        <begin position="1033"/>
        <end position="1048"/>
    </location>
</feature>
<feature type="region of interest" description="Disordered" evidence="1">
    <location>
        <begin position="375"/>
        <end position="400"/>
    </location>
</feature>
<dbReference type="KEGG" id="lak:106174840"/>
<dbReference type="RefSeq" id="XP_013412004.1">
    <property type="nucleotide sequence ID" value="XM_013556550.2"/>
</dbReference>
<feature type="compositionally biased region" description="Basic and acidic residues" evidence="1">
    <location>
        <begin position="588"/>
        <end position="602"/>
    </location>
</feature>
<dbReference type="Proteomes" id="UP000085678">
    <property type="component" value="Unplaced"/>
</dbReference>
<feature type="region of interest" description="Disordered" evidence="1">
    <location>
        <begin position="560"/>
        <end position="643"/>
    </location>
</feature>
<feature type="compositionally biased region" description="Basic and acidic residues" evidence="1">
    <location>
        <begin position="228"/>
        <end position="260"/>
    </location>
</feature>
<evidence type="ECO:0000313" key="2">
    <source>
        <dbReference type="Proteomes" id="UP000085678"/>
    </source>
</evidence>
<feature type="compositionally biased region" description="Basic and acidic residues" evidence="1">
    <location>
        <begin position="1224"/>
        <end position="1233"/>
    </location>
</feature>
<evidence type="ECO:0000313" key="4">
    <source>
        <dbReference type="RefSeq" id="XP_013412011.1"/>
    </source>
</evidence>
<dbReference type="RefSeq" id="XP_013412011.1">
    <property type="nucleotide sequence ID" value="XM_013556557.1"/>
</dbReference>
<dbReference type="InterPro" id="IPR031447">
    <property type="entry name" value="MNR"/>
</dbReference>
<feature type="compositionally biased region" description="Low complexity" evidence="1">
    <location>
        <begin position="1049"/>
        <end position="1059"/>
    </location>
</feature>
<dbReference type="GO" id="GO:0071539">
    <property type="term" value="P:protein localization to centrosome"/>
    <property type="evidence" value="ECO:0007669"/>
    <property type="project" value="TreeGrafter"/>
</dbReference>
<dbReference type="OrthoDB" id="10072648at2759"/>
<protein>
    <submittedName>
        <fullName evidence="3 4">Protein moonraker isoform X1</fullName>
    </submittedName>
</protein>
<feature type="compositionally biased region" description="Low complexity" evidence="1">
    <location>
        <begin position="1069"/>
        <end position="1080"/>
    </location>
</feature>
<reference evidence="3 4" key="1">
    <citation type="submission" date="2025-04" db="UniProtKB">
        <authorList>
            <consortium name="RefSeq"/>
        </authorList>
    </citation>
    <scope>IDENTIFICATION</scope>
    <source>
        <tissue evidence="3 4">Gonads</tissue>
    </source>
</reference>
<proteinExistence type="predicted"/>
<feature type="compositionally biased region" description="Low complexity" evidence="1">
    <location>
        <begin position="575"/>
        <end position="587"/>
    </location>
</feature>
<dbReference type="GO" id="GO:0007099">
    <property type="term" value="P:centriole replication"/>
    <property type="evidence" value="ECO:0007669"/>
    <property type="project" value="InterPro"/>
</dbReference>
<dbReference type="PANTHER" id="PTHR15732:SF4">
    <property type="entry name" value="PROTEIN MOONRAKER"/>
    <property type="match status" value="1"/>
</dbReference>
<feature type="region of interest" description="Disordered" evidence="1">
    <location>
        <begin position="182"/>
        <end position="201"/>
    </location>
</feature>
<dbReference type="GeneID" id="106174840"/>
<dbReference type="Pfam" id="PF15718">
    <property type="entry name" value="MNR"/>
    <property type="match status" value="1"/>
</dbReference>
<feature type="region of interest" description="Disordered" evidence="1">
    <location>
        <begin position="228"/>
        <end position="262"/>
    </location>
</feature>
<evidence type="ECO:0000313" key="3">
    <source>
        <dbReference type="RefSeq" id="XP_013412004.1"/>
    </source>
</evidence>
<accession>A0A1S3JPF1</accession>
<dbReference type="PANTHER" id="PTHR15732">
    <property type="entry name" value="PROTEIN MOONRAKER"/>
    <property type="match status" value="1"/>
</dbReference>
<feature type="compositionally biased region" description="Polar residues" evidence="1">
    <location>
        <begin position="1206"/>
        <end position="1218"/>
    </location>
</feature>
<name>A0A1S3JPF1_LINAN</name>
<dbReference type="OMA" id="LERPWNG"/>
<dbReference type="STRING" id="7574.A0A1S3JPF1"/>
<dbReference type="AlphaFoldDB" id="A0A1S3JPF1"/>
<organism evidence="2 4">
    <name type="scientific">Lingula anatina</name>
    <name type="common">Brachiopod</name>
    <name type="synonym">Lingula unguis</name>
    <dbReference type="NCBI Taxonomy" id="7574"/>
    <lineage>
        <taxon>Eukaryota</taxon>
        <taxon>Metazoa</taxon>
        <taxon>Spiralia</taxon>
        <taxon>Lophotrochozoa</taxon>
        <taxon>Brachiopoda</taxon>
        <taxon>Linguliformea</taxon>
        <taxon>Lingulata</taxon>
        <taxon>Lingulida</taxon>
        <taxon>Linguloidea</taxon>
        <taxon>Lingulidae</taxon>
        <taxon>Lingula</taxon>
    </lineage>
</organism>
<dbReference type="GO" id="GO:0034451">
    <property type="term" value="C:centriolar satellite"/>
    <property type="evidence" value="ECO:0007669"/>
    <property type="project" value="TreeGrafter"/>
</dbReference>